<sequence length="255" mass="29511">MLSIMSPSKTMDLNCRSSLLQTQPYFISQARELSDRLKKFSQAELEELMKISPKLADLTYKRFQTFSANAVNDGARQALLVYKGDAFQGLDIDHYQDQDFEFAQKHVRILSGLYGLLRPLDLIEPHRLEIATRLSGPWGKNIYEFWTDRITQRINTELEESNGAPVLVNLASNEYFKVLQRKRLKAKIITIQFKERKANGFKVIAIHAKRARGLLVDFIIQKKIIEPKPLKGFSHNGYRFNPDISTSKTWVFTRE</sequence>
<dbReference type="InterPro" id="IPR005583">
    <property type="entry name" value="YaaA"/>
</dbReference>
<dbReference type="AlphaFoldDB" id="A0A328FA09"/>
<name>A0A328FA09_9BACT</name>
<dbReference type="EMBL" id="QLNI01000033">
    <property type="protein sequence ID" value="RAM01056.1"/>
    <property type="molecule type" value="Genomic_DNA"/>
</dbReference>
<dbReference type="GO" id="GO:0005829">
    <property type="term" value="C:cytosol"/>
    <property type="evidence" value="ECO:0007669"/>
    <property type="project" value="TreeGrafter"/>
</dbReference>
<dbReference type="OrthoDB" id="9777133at2"/>
<reference evidence="3 4" key="1">
    <citation type="submission" date="2018-06" db="EMBL/GenBank/DDBJ databases">
        <title>Complete Genome Sequence of Desulfobacter hydrogenophilus (DSM3380).</title>
        <authorList>
            <person name="Marietou A."/>
            <person name="Schreiber L."/>
            <person name="Marshall I."/>
            <person name="Jorgensen B."/>
        </authorList>
    </citation>
    <scope>NUCLEOTIDE SEQUENCE [LARGE SCALE GENOMIC DNA]</scope>
    <source>
        <strain evidence="3 4">DSM 3380</strain>
    </source>
</reference>
<comment type="similarity">
    <text evidence="1">Belongs to the UPF0246 family.</text>
</comment>
<dbReference type="NCBIfam" id="NF002542">
    <property type="entry name" value="PRK02101.1-3"/>
    <property type="match status" value="1"/>
</dbReference>
<dbReference type="Proteomes" id="UP000248798">
    <property type="component" value="Unassembled WGS sequence"/>
</dbReference>
<dbReference type="Pfam" id="PF03883">
    <property type="entry name" value="H2O2_YaaD"/>
    <property type="match status" value="1"/>
</dbReference>
<evidence type="ECO:0000313" key="2">
    <source>
        <dbReference type="EMBL" id="QBH11826.1"/>
    </source>
</evidence>
<keyword evidence="5" id="KW-1185">Reference proteome</keyword>
<dbReference type="Proteomes" id="UP000293902">
    <property type="component" value="Chromosome"/>
</dbReference>
<evidence type="ECO:0000313" key="3">
    <source>
        <dbReference type="EMBL" id="RAM01056.1"/>
    </source>
</evidence>
<protein>
    <recommendedName>
        <fullName evidence="1">UPF0246 protein DO021_15820</fullName>
    </recommendedName>
</protein>
<dbReference type="GO" id="GO:0033194">
    <property type="term" value="P:response to hydroperoxide"/>
    <property type="evidence" value="ECO:0007669"/>
    <property type="project" value="TreeGrafter"/>
</dbReference>
<dbReference type="PANTHER" id="PTHR30283:SF4">
    <property type="entry name" value="PEROXIDE STRESS RESISTANCE PROTEIN YAAA"/>
    <property type="match status" value="1"/>
</dbReference>
<evidence type="ECO:0000313" key="4">
    <source>
        <dbReference type="Proteomes" id="UP000248798"/>
    </source>
</evidence>
<dbReference type="RefSeq" id="WP_111958428.1">
    <property type="nucleotide sequence ID" value="NZ_CP036313.1"/>
</dbReference>
<gene>
    <name evidence="2" type="primary">yaaA</name>
    <name evidence="3" type="ORF">DO021_15820</name>
    <name evidence="2" type="ORF">EYB58_02110</name>
</gene>
<evidence type="ECO:0000256" key="1">
    <source>
        <dbReference type="HAMAP-Rule" id="MF_00652"/>
    </source>
</evidence>
<evidence type="ECO:0000313" key="5">
    <source>
        <dbReference type="Proteomes" id="UP000293902"/>
    </source>
</evidence>
<accession>A0A328FA09</accession>
<proteinExistence type="inferred from homology"/>
<organism evidence="3 4">
    <name type="scientific">Desulfobacter hydrogenophilus</name>
    <dbReference type="NCBI Taxonomy" id="2291"/>
    <lineage>
        <taxon>Bacteria</taxon>
        <taxon>Pseudomonadati</taxon>
        <taxon>Thermodesulfobacteriota</taxon>
        <taxon>Desulfobacteria</taxon>
        <taxon>Desulfobacterales</taxon>
        <taxon>Desulfobacteraceae</taxon>
        <taxon>Desulfobacter</taxon>
    </lineage>
</organism>
<dbReference type="PANTHER" id="PTHR30283">
    <property type="entry name" value="PEROXIDE STRESS RESPONSE PROTEIN YAAA"/>
    <property type="match status" value="1"/>
</dbReference>
<dbReference type="HAMAP" id="MF_00652">
    <property type="entry name" value="UPF0246"/>
    <property type="match status" value="1"/>
</dbReference>
<reference evidence="2 5" key="2">
    <citation type="submission" date="2019-02" db="EMBL/GenBank/DDBJ databases">
        <title>Complete genome sequence of Desulfobacter hydrogenophilus AcRS1.</title>
        <authorList>
            <person name="Marietou A."/>
            <person name="Lund M.B."/>
            <person name="Marshall I.P.G."/>
            <person name="Schreiber L."/>
            <person name="Jorgensen B."/>
        </authorList>
    </citation>
    <scope>NUCLEOTIDE SEQUENCE [LARGE SCALE GENOMIC DNA]</scope>
    <source>
        <strain evidence="2 5">AcRS1</strain>
    </source>
</reference>
<dbReference type="EMBL" id="CP036313">
    <property type="protein sequence ID" value="QBH11826.1"/>
    <property type="molecule type" value="Genomic_DNA"/>
</dbReference>